<dbReference type="EMBL" id="BCSY01000058">
    <property type="protein sequence ID" value="GAS96790.1"/>
    <property type="molecule type" value="Genomic_DNA"/>
</dbReference>
<proteinExistence type="predicted"/>
<reference evidence="2" key="1">
    <citation type="journal article" date="2016" name="Genome Announc.">
        <title>Draft Genome Sequences of Five Rapidly Growing Mycobacterium Species, M. thermoresistibile, M. fortuitum subsp. acetamidolyticum, M. canariasense, M. brisbanense, and M. novocastrense.</title>
        <authorList>
            <person name="Katahira K."/>
            <person name="Ogura Y."/>
            <person name="Gotoh Y."/>
            <person name="Hayashi T."/>
        </authorList>
    </citation>
    <scope>NUCLEOTIDE SEQUENCE [LARGE SCALE GENOMIC DNA]</scope>
    <source>
        <strain evidence="2">JCM15298</strain>
    </source>
</reference>
<comment type="caution">
    <text evidence="1">The sequence shown here is derived from an EMBL/GenBank/DDBJ whole genome shotgun (WGS) entry which is preliminary data.</text>
</comment>
<gene>
    <name evidence="1" type="ORF">RMCC_3756</name>
</gene>
<reference evidence="2" key="2">
    <citation type="submission" date="2016-02" db="EMBL/GenBank/DDBJ databases">
        <title>Draft genome sequence of five rapidly growing Mycobacterium species.</title>
        <authorList>
            <person name="Katahira K."/>
            <person name="Gotou Y."/>
            <person name="Iida K."/>
            <person name="Ogura Y."/>
            <person name="Hayashi T."/>
        </authorList>
    </citation>
    <scope>NUCLEOTIDE SEQUENCE [LARGE SCALE GENOMIC DNA]</scope>
    <source>
        <strain evidence="2">JCM15298</strain>
    </source>
</reference>
<name>A0A100WEN4_MYCCR</name>
<dbReference type="AlphaFoldDB" id="A0A100WEN4"/>
<keyword evidence="2" id="KW-1185">Reference proteome</keyword>
<evidence type="ECO:0000313" key="2">
    <source>
        <dbReference type="Proteomes" id="UP000069443"/>
    </source>
</evidence>
<protein>
    <submittedName>
        <fullName evidence="1">Uncharacterized protein</fullName>
    </submittedName>
</protein>
<dbReference type="STRING" id="228230.RMCC_3756"/>
<accession>A0A100WEN4</accession>
<organism evidence="1 2">
    <name type="scientific">Mycolicibacterium canariasense</name>
    <name type="common">Mycobacterium canariasense</name>
    <dbReference type="NCBI Taxonomy" id="228230"/>
    <lineage>
        <taxon>Bacteria</taxon>
        <taxon>Bacillati</taxon>
        <taxon>Actinomycetota</taxon>
        <taxon>Actinomycetes</taxon>
        <taxon>Mycobacteriales</taxon>
        <taxon>Mycobacteriaceae</taxon>
        <taxon>Mycolicibacterium</taxon>
    </lineage>
</organism>
<sequence>MSTTHRQASGSRRTDVYPLAGGEAVSYSHCEVDEVDREGCLRIATYGDPPAGEGTPVYVVWAPGSWQRAETVAVSDVSSKASDTSN</sequence>
<dbReference type="Proteomes" id="UP000069443">
    <property type="component" value="Unassembled WGS sequence"/>
</dbReference>
<evidence type="ECO:0000313" key="1">
    <source>
        <dbReference type="EMBL" id="GAS96790.1"/>
    </source>
</evidence>